<evidence type="ECO:0000259" key="1">
    <source>
        <dbReference type="Pfam" id="PF06985"/>
    </source>
</evidence>
<dbReference type="AlphaFoldDB" id="A0A8H6RK50"/>
<comment type="caution">
    <text evidence="2">The sequence shown here is derived from an EMBL/GenBank/DDBJ whole genome shotgun (WGS) entry which is preliminary data.</text>
</comment>
<dbReference type="PANTHER" id="PTHR24148">
    <property type="entry name" value="ANKYRIN REPEAT DOMAIN-CONTAINING PROTEIN 39 HOMOLOG-RELATED"/>
    <property type="match status" value="1"/>
</dbReference>
<feature type="domain" description="Heterokaryon incompatibility" evidence="1">
    <location>
        <begin position="69"/>
        <end position="211"/>
    </location>
</feature>
<dbReference type="EMBL" id="JABCIY010000148">
    <property type="protein sequence ID" value="KAF7192347.1"/>
    <property type="molecule type" value="Genomic_DNA"/>
</dbReference>
<dbReference type="PANTHER" id="PTHR24148:SF73">
    <property type="entry name" value="HET DOMAIN PROTEIN (AFU_ORTHOLOGUE AFUA_8G01020)"/>
    <property type="match status" value="1"/>
</dbReference>
<gene>
    <name evidence="2" type="ORF">HII31_06379</name>
</gene>
<name>A0A8H6RK50_9PEZI</name>
<dbReference type="InterPro" id="IPR052895">
    <property type="entry name" value="HetReg/Transcr_Mod"/>
</dbReference>
<protein>
    <submittedName>
        <fullName evidence="2">Heterokaryon incompatibility protein 6, OR allele</fullName>
    </submittedName>
</protein>
<organism evidence="2 3">
    <name type="scientific">Pseudocercospora fuligena</name>
    <dbReference type="NCBI Taxonomy" id="685502"/>
    <lineage>
        <taxon>Eukaryota</taxon>
        <taxon>Fungi</taxon>
        <taxon>Dikarya</taxon>
        <taxon>Ascomycota</taxon>
        <taxon>Pezizomycotina</taxon>
        <taxon>Dothideomycetes</taxon>
        <taxon>Dothideomycetidae</taxon>
        <taxon>Mycosphaerellales</taxon>
        <taxon>Mycosphaerellaceae</taxon>
        <taxon>Pseudocercospora</taxon>
    </lineage>
</organism>
<dbReference type="OrthoDB" id="4850726at2759"/>
<dbReference type="Pfam" id="PF06985">
    <property type="entry name" value="HET"/>
    <property type="match status" value="1"/>
</dbReference>
<keyword evidence="3" id="KW-1185">Reference proteome</keyword>
<dbReference type="InterPro" id="IPR010730">
    <property type="entry name" value="HET"/>
</dbReference>
<reference evidence="2" key="1">
    <citation type="submission" date="2020-04" db="EMBL/GenBank/DDBJ databases">
        <title>Draft genome resource of the tomato pathogen Pseudocercospora fuligena.</title>
        <authorList>
            <person name="Zaccaron A."/>
        </authorList>
    </citation>
    <scope>NUCLEOTIDE SEQUENCE</scope>
    <source>
        <strain evidence="2">PF001</strain>
    </source>
</reference>
<evidence type="ECO:0000313" key="2">
    <source>
        <dbReference type="EMBL" id="KAF7192347.1"/>
    </source>
</evidence>
<accession>A0A8H6RK50</accession>
<evidence type="ECO:0000313" key="3">
    <source>
        <dbReference type="Proteomes" id="UP000660729"/>
    </source>
</evidence>
<proteinExistence type="predicted"/>
<sequence>MADKRDIQNGLPYRPQLSQGTQSTYLRDVYKPLARGNIRLIELQGLRDDGVLECKLVHKLLAADRRPKYATISYTWNPKNRLTYGKYDVASKHIILDGFRTRVPDKAATILRLMFAHHRRRVWIDAICINQSDAAEKASQVQMMSDIYRSANEVAIILGPPSDLTDHFIEMLLDDRESALEEFERSPHKLIAGYSAMRENLYWTRAWTLQEISLATSANIFCGSRVVSFQTYYRFREATEMDVRSKAFAVADKTAMGFLADAAKGDRRFNADIAEERYQTGLVVKGSETGLLELLRRTRMWHNCMNPRDKLYSRFGLANDARTLLPSIDYKSSTESVFKSFAARCILLTGSLEVITFTNKTKMALPTWVPDWSSPSQDWHSRKSVLIEAIQTFSWTGKPDLRVSVDDTTLTVRGMVLETITASYAAVLRCYVTYFSPYHVPREAYSWSEIPRKGDHICALQGCDNLVFLRKVQTHYILVGRFIAWQEMLERGLFPGSKISQICADASPHLTAGEELTFEIR</sequence>
<dbReference type="Proteomes" id="UP000660729">
    <property type="component" value="Unassembled WGS sequence"/>
</dbReference>